<proteinExistence type="inferred from homology"/>
<keyword evidence="7 10" id="KW-0067">ATP-binding</keyword>
<keyword evidence="14" id="KW-1185">Reference proteome</keyword>
<dbReference type="Pfam" id="PF04257">
    <property type="entry name" value="Exonuc_V_gamma"/>
    <property type="match status" value="1"/>
</dbReference>
<dbReference type="EMBL" id="NRSJ01000050">
    <property type="protein sequence ID" value="MBK1706748.1"/>
    <property type="molecule type" value="Genomic_DNA"/>
</dbReference>
<sequence length="1267" mass="140724">METGGEGVNGWPTGFMLIQGNRLEALRELLTSWMRAHPLHPLENEVIVVQSNGIGQWLKLALAEHPVPAETDGGPDGGGPDGGGCGIAAAIDLMLPGRFLWKAYRAVLGALPDSSAYDKAPLGWRLFRLLGELDALAETSDEQAQLAPLRGFLDADGDARRRHQLAARLADLFDQYQVYRADWLSAWERGEDILIRPNGARVEVPGAQRWQPLLWRRLKQDLAQALAQGLAQPTAASAEAPAPTPELSRAAIHAQFLEQARGLDPAQRPRGLPRRVIVFGLSSLPRQSIEVLEAVARVSQVMLFVHNPSRHYWGDIVEGRELFRRAYRRIQTRDKVPDGLDESALHLHGHPLLAAWGKQGRDYIRLLDEHDERSQYEAHFERNGLAIDLFESPGEASLLQQIQDDILELRPLAERRARGTAIDPTRDRSLAFLIAHGPQREVEILHDQLLDAFAAAEADGAPLHPRDILVMVPDIAAYAPHIEAVFGRLPADDPRQIPFHITDQTQRARNPLLIGLETLLQLPQARVSISELLDLLDIPALRARVGLAEADLPRLRQWVIGANIRWGLDADQRAGLGLPEGLEQNSWQFGLRRMLLGFAAGDSGPWAGIEPYDEVGGLEAALVGPLSRLLATLKAYWSALRTPRRPAEWTQLIATLLDDCFHATGDADELALNRLHDALEQWLQDCERGAALEEAIPLEVVRESLLASLDEPTLSQRFLAGAVNFATLMPMRAIPFRQIWLLGMNDGDYPRRRRPADFDLMADDYRPGDRSRREDDRYLFLEALLSARERLVISWVGRSIRDDSPRPPSVLVGQLRDQIAAGWRLARPDAESTATEARNPETEAPADGDVETSGVALLEALTTTHPLQPFSRRYFEPERDRLPDRGQDTEHGQERNPQQDPRQNPRQDPRQNPVHNPEHDTADNGAELFTYAHEWQALHRPSATPREQAPPQLAAPVFDAPLTLTALGRFLRRPVHAFYSQRLAVMLGQDAEQPTESEPFHVDGLARWRLHDRAIQAITQQLAAVPETATEVCLKSAIGGLARSGALPLPPFDADWREELTIALRNPLERYRALLADHPRGLPAYTLTFQADGIALEDSLSGLRADAEGNRLLLVLQASALLDAKDHEPKWYHLVRHWPRHLAAQLAAPTTTRLLGPGGDVTLPPMMRDDAEAILDALLTGVVAGLSSPLPLACKTGFAWLAAEGGTGKAKREYEGGYQHSGERDEHPGYARFWPDWAALSGDERFAAHSEQLYRPLYESGARAREA</sequence>
<dbReference type="Gene3D" id="3.40.50.300">
    <property type="entry name" value="P-loop containing nucleotide triphosphate hydrolases"/>
    <property type="match status" value="2"/>
</dbReference>
<protein>
    <recommendedName>
        <fullName evidence="10">RecBCD enzyme subunit RecC</fullName>
    </recommendedName>
    <alternativeName>
        <fullName evidence="10">Exonuclease V subunit RecC</fullName>
        <shortName evidence="10">ExoV subunit RecC</shortName>
    </alternativeName>
    <alternativeName>
        <fullName evidence="10">Helicase/nuclease RecBCD subunit RecC</fullName>
    </alternativeName>
</protein>
<dbReference type="InterPro" id="IPR027417">
    <property type="entry name" value="P-loop_NTPase"/>
</dbReference>
<evidence type="ECO:0000256" key="4">
    <source>
        <dbReference type="ARBA" id="ARBA00022801"/>
    </source>
</evidence>
<dbReference type="PANTHER" id="PTHR30591:SF1">
    <property type="entry name" value="RECBCD ENZYME SUBUNIT RECC"/>
    <property type="match status" value="1"/>
</dbReference>
<dbReference type="Gene3D" id="1.10.10.160">
    <property type="match status" value="1"/>
</dbReference>
<organism evidence="13 14">
    <name type="scientific">Halochromatium glycolicum</name>
    <dbReference type="NCBI Taxonomy" id="85075"/>
    <lineage>
        <taxon>Bacteria</taxon>
        <taxon>Pseudomonadati</taxon>
        <taxon>Pseudomonadota</taxon>
        <taxon>Gammaproteobacteria</taxon>
        <taxon>Chromatiales</taxon>
        <taxon>Chromatiaceae</taxon>
        <taxon>Halochromatium</taxon>
    </lineage>
</organism>
<dbReference type="GO" id="GO:0000724">
    <property type="term" value="P:double-strand break repair via homologous recombination"/>
    <property type="evidence" value="ECO:0007669"/>
    <property type="project" value="UniProtKB-UniRule"/>
</dbReference>
<dbReference type="InterPro" id="IPR041500">
    <property type="entry name" value="RecC_C"/>
</dbReference>
<feature type="compositionally biased region" description="Basic and acidic residues" evidence="11">
    <location>
        <begin position="873"/>
        <end position="894"/>
    </location>
</feature>
<accession>A0AAJ0U7H7</accession>
<dbReference type="SUPFAM" id="SSF52540">
    <property type="entry name" value="P-loop containing nucleoside triphosphate hydrolases"/>
    <property type="match status" value="2"/>
</dbReference>
<dbReference type="AlphaFoldDB" id="A0AAJ0U7H7"/>
<dbReference type="Pfam" id="PF17946">
    <property type="entry name" value="RecC_C"/>
    <property type="match status" value="1"/>
</dbReference>
<evidence type="ECO:0000256" key="9">
    <source>
        <dbReference type="ARBA" id="ARBA00023204"/>
    </source>
</evidence>
<dbReference type="GO" id="GO:0003677">
    <property type="term" value="F:DNA binding"/>
    <property type="evidence" value="ECO:0007669"/>
    <property type="project" value="UniProtKB-UniRule"/>
</dbReference>
<feature type="region of interest" description="Disordered" evidence="11">
    <location>
        <begin position="868"/>
        <end position="923"/>
    </location>
</feature>
<gene>
    <name evidence="10 13" type="primary">recC</name>
    <name evidence="13" type="ORF">CKO40_19925</name>
</gene>
<evidence type="ECO:0000256" key="8">
    <source>
        <dbReference type="ARBA" id="ARBA00023125"/>
    </source>
</evidence>
<evidence type="ECO:0000256" key="2">
    <source>
        <dbReference type="ARBA" id="ARBA00022741"/>
    </source>
</evidence>
<comment type="miscellaneous">
    <text evidence="10">In the RecBCD complex, RecB has a slow 3'-5' helicase, an exonuclease activity and loads RecA onto ssDNA, RecD has a fast 5'-3' helicase activity, while RecC stimulates the ATPase and processivity of the RecB helicase and contributes to recognition of the Chi site.</text>
</comment>
<dbReference type="SUPFAM" id="SSF52980">
    <property type="entry name" value="Restriction endonuclease-like"/>
    <property type="match status" value="1"/>
</dbReference>
<keyword evidence="4 10" id="KW-0378">Hydrolase</keyword>
<evidence type="ECO:0000259" key="12">
    <source>
        <dbReference type="Pfam" id="PF17946"/>
    </source>
</evidence>
<reference evidence="13" key="1">
    <citation type="submission" date="2017-08" db="EMBL/GenBank/DDBJ databases">
        <authorList>
            <person name="Imhoff J.F."/>
            <person name="Rahn T."/>
            <person name="Kuenzel S."/>
            <person name="Neulinger S.C."/>
        </authorList>
    </citation>
    <scope>NUCLEOTIDE SEQUENCE</scope>
    <source>
        <strain evidence="13">DSM 11080</strain>
    </source>
</reference>
<dbReference type="RefSeq" id="WP_200348222.1">
    <property type="nucleotide sequence ID" value="NZ_NRSJ01000050.1"/>
</dbReference>
<keyword evidence="6 10" id="KW-0269">Exonuclease</keyword>
<evidence type="ECO:0000256" key="5">
    <source>
        <dbReference type="ARBA" id="ARBA00022806"/>
    </source>
</evidence>
<evidence type="ECO:0000313" key="13">
    <source>
        <dbReference type="EMBL" id="MBK1706748.1"/>
    </source>
</evidence>
<keyword evidence="1 10" id="KW-0540">Nuclease</keyword>
<reference evidence="13" key="2">
    <citation type="journal article" date="2020" name="Microorganisms">
        <title>Osmotic Adaptation and Compatible Solute Biosynthesis of Phototrophic Bacteria as Revealed from Genome Analyses.</title>
        <authorList>
            <person name="Imhoff J.F."/>
            <person name="Rahn T."/>
            <person name="Kunzel S."/>
            <person name="Keller A."/>
            <person name="Neulinger S.C."/>
        </authorList>
    </citation>
    <scope>NUCLEOTIDE SEQUENCE</scope>
    <source>
        <strain evidence="13">DSM 11080</strain>
    </source>
</reference>
<dbReference type="HAMAP" id="MF_01486">
    <property type="entry name" value="RecC"/>
    <property type="match status" value="1"/>
</dbReference>
<feature type="region of interest" description="Disordered" evidence="11">
    <location>
        <begin position="826"/>
        <end position="850"/>
    </location>
</feature>
<dbReference type="GO" id="GO:0005524">
    <property type="term" value="F:ATP binding"/>
    <property type="evidence" value="ECO:0007669"/>
    <property type="project" value="UniProtKB-UniRule"/>
</dbReference>
<evidence type="ECO:0000256" key="1">
    <source>
        <dbReference type="ARBA" id="ARBA00022722"/>
    </source>
</evidence>
<dbReference type="GO" id="GO:0009338">
    <property type="term" value="C:exodeoxyribonuclease V complex"/>
    <property type="evidence" value="ECO:0007669"/>
    <property type="project" value="InterPro"/>
</dbReference>
<keyword evidence="9 10" id="KW-0234">DNA repair</keyword>
<keyword evidence="8 10" id="KW-0238">DNA-binding</keyword>
<evidence type="ECO:0000256" key="11">
    <source>
        <dbReference type="SAM" id="MobiDB-lite"/>
    </source>
</evidence>
<evidence type="ECO:0000313" key="14">
    <source>
        <dbReference type="Proteomes" id="UP001296776"/>
    </source>
</evidence>
<comment type="function">
    <text evidence="10">A helicase/nuclease that prepares dsDNA breaks (DSB) for recombinational DNA repair. Binds to DSBs and unwinds DNA via a highly rapid and processive ATP-dependent bidirectional helicase activity. Unwinds dsDNA until it encounters a Chi (crossover hotspot instigator) sequence from the 3' direction. Cuts ssDNA a few nucleotides 3' to the Chi site. The properties and activities of the enzyme are changed at Chi. The Chi-altered holoenzyme produces a long 3'-ssDNA overhang and facilitates RecA-binding to the ssDNA for homologous DNA recombination and repair. Holoenzyme degrades any linearized DNA that is unable to undergo homologous recombination. In the holoenzyme this subunit recognizes the wild-type Chi sequence, and when added to isolated RecB increases its ATP-dependent helicase processivity.</text>
</comment>
<dbReference type="PIRSF" id="PIRSF000980">
    <property type="entry name" value="RecC"/>
    <property type="match status" value="1"/>
</dbReference>
<dbReference type="PANTHER" id="PTHR30591">
    <property type="entry name" value="RECBCD ENZYME SUBUNIT RECC"/>
    <property type="match status" value="1"/>
</dbReference>
<name>A0AAJ0U7H7_9GAMM</name>
<evidence type="ECO:0000256" key="7">
    <source>
        <dbReference type="ARBA" id="ARBA00022840"/>
    </source>
</evidence>
<keyword evidence="5 10" id="KW-0347">Helicase</keyword>
<dbReference type="Gene3D" id="3.40.50.10930">
    <property type="match status" value="1"/>
</dbReference>
<dbReference type="InterPro" id="IPR013986">
    <property type="entry name" value="DExx_box_DNA_helicase_dom_sf"/>
</dbReference>
<dbReference type="GO" id="GO:0008854">
    <property type="term" value="F:exodeoxyribonuclease V activity"/>
    <property type="evidence" value="ECO:0007669"/>
    <property type="project" value="InterPro"/>
</dbReference>
<evidence type="ECO:0000256" key="6">
    <source>
        <dbReference type="ARBA" id="ARBA00022839"/>
    </source>
</evidence>
<evidence type="ECO:0000256" key="10">
    <source>
        <dbReference type="HAMAP-Rule" id="MF_01486"/>
    </source>
</evidence>
<dbReference type="GO" id="GO:0003678">
    <property type="term" value="F:DNA helicase activity"/>
    <property type="evidence" value="ECO:0007669"/>
    <property type="project" value="UniProtKB-UniRule"/>
</dbReference>
<comment type="similarity">
    <text evidence="10">Belongs to the RecC family.</text>
</comment>
<dbReference type="InterPro" id="IPR011335">
    <property type="entry name" value="Restrct_endonuc-II-like"/>
</dbReference>
<comment type="subunit">
    <text evidence="10">Heterotrimer of RecB, RecC and RecD. All subunits contribute to DNA-binding.</text>
</comment>
<evidence type="ECO:0000256" key="3">
    <source>
        <dbReference type="ARBA" id="ARBA00022763"/>
    </source>
</evidence>
<comment type="caution">
    <text evidence="13">The sequence shown here is derived from an EMBL/GenBank/DDBJ whole genome shotgun (WGS) entry which is preliminary data.</text>
</comment>
<dbReference type="NCBIfam" id="TIGR01450">
    <property type="entry name" value="recC"/>
    <property type="match status" value="1"/>
</dbReference>
<dbReference type="InterPro" id="IPR006697">
    <property type="entry name" value="RecC"/>
</dbReference>
<dbReference type="Proteomes" id="UP001296776">
    <property type="component" value="Unassembled WGS sequence"/>
</dbReference>
<keyword evidence="2 10" id="KW-0547">Nucleotide-binding</keyword>
<feature type="domain" description="RecC C-terminal" evidence="12">
    <location>
        <begin position="960"/>
        <end position="1203"/>
    </location>
</feature>
<keyword evidence="3 10" id="KW-0227">DNA damage</keyword>